<proteinExistence type="predicted"/>
<dbReference type="InterPro" id="IPR010982">
    <property type="entry name" value="Lambda_DNA-bd_dom_sf"/>
</dbReference>
<dbReference type="OrthoDB" id="407979at2"/>
<organism evidence="2 3">
    <name type="scientific">Novosphingobium taihuense</name>
    <dbReference type="NCBI Taxonomy" id="260085"/>
    <lineage>
        <taxon>Bacteria</taxon>
        <taxon>Pseudomonadati</taxon>
        <taxon>Pseudomonadota</taxon>
        <taxon>Alphaproteobacteria</taxon>
        <taxon>Sphingomonadales</taxon>
        <taxon>Sphingomonadaceae</taxon>
        <taxon>Novosphingobium</taxon>
    </lineage>
</organism>
<dbReference type="Proteomes" id="UP000538566">
    <property type="component" value="Unassembled WGS sequence"/>
</dbReference>
<evidence type="ECO:0000313" key="3">
    <source>
        <dbReference type="Proteomes" id="UP000538566"/>
    </source>
</evidence>
<dbReference type="Gene3D" id="1.10.260.40">
    <property type="entry name" value="lambda repressor-like DNA-binding domains"/>
    <property type="match status" value="1"/>
</dbReference>
<gene>
    <name evidence="2" type="ORF">GGR37_001526</name>
</gene>
<dbReference type="Pfam" id="PF01381">
    <property type="entry name" value="HTH_3"/>
    <property type="match status" value="1"/>
</dbReference>
<name>A0A7W7AAG1_9SPHN</name>
<accession>A0A7W7AAG1</accession>
<feature type="domain" description="HTH cro/C1-type" evidence="1">
    <location>
        <begin position="58"/>
        <end position="112"/>
    </location>
</feature>
<reference evidence="2 3" key="1">
    <citation type="submission" date="2020-08" db="EMBL/GenBank/DDBJ databases">
        <title>Genomic Encyclopedia of Type Strains, Phase IV (KMG-IV): sequencing the most valuable type-strain genomes for metagenomic binning, comparative biology and taxonomic classification.</title>
        <authorList>
            <person name="Goeker M."/>
        </authorList>
    </citation>
    <scope>NUCLEOTIDE SEQUENCE [LARGE SCALE GENOMIC DNA]</scope>
    <source>
        <strain evidence="2 3">DSM 17507</strain>
    </source>
</reference>
<dbReference type="PROSITE" id="PS50943">
    <property type="entry name" value="HTH_CROC1"/>
    <property type="match status" value="1"/>
</dbReference>
<dbReference type="CDD" id="cd00093">
    <property type="entry name" value="HTH_XRE"/>
    <property type="match status" value="1"/>
</dbReference>
<comment type="caution">
    <text evidence="2">The sequence shown here is derived from an EMBL/GenBank/DDBJ whole genome shotgun (WGS) entry which is preliminary data.</text>
</comment>
<evidence type="ECO:0000313" key="2">
    <source>
        <dbReference type="EMBL" id="MBB4613267.1"/>
    </source>
</evidence>
<dbReference type="GO" id="GO:0003677">
    <property type="term" value="F:DNA binding"/>
    <property type="evidence" value="ECO:0007669"/>
    <property type="project" value="InterPro"/>
</dbReference>
<keyword evidence="3" id="KW-1185">Reference proteome</keyword>
<dbReference type="RefSeq" id="WP_144905596.1">
    <property type="nucleotide sequence ID" value="NZ_JACHOA010000002.1"/>
</dbReference>
<dbReference type="EMBL" id="JACHOA010000002">
    <property type="protein sequence ID" value="MBB4613267.1"/>
    <property type="molecule type" value="Genomic_DNA"/>
</dbReference>
<dbReference type="InterPro" id="IPR001387">
    <property type="entry name" value="Cro/C1-type_HTH"/>
</dbReference>
<protein>
    <submittedName>
        <fullName evidence="2">mRNA interferase RelE/StbE</fullName>
    </submittedName>
</protein>
<sequence>MGEMITIPLDEYQALRHAAEELGDLRAFDRAKMAIASGDDELVPAETLRRLLAGEAPLRVWRKLRGLTQSALARASGVNRVQIADIEAGRRKGSLETARKLADALGVSIDDLA</sequence>
<dbReference type="SMART" id="SM00530">
    <property type="entry name" value="HTH_XRE"/>
    <property type="match status" value="1"/>
</dbReference>
<dbReference type="SUPFAM" id="SSF47413">
    <property type="entry name" value="lambda repressor-like DNA-binding domains"/>
    <property type="match status" value="1"/>
</dbReference>
<dbReference type="AlphaFoldDB" id="A0A7W7AAG1"/>
<evidence type="ECO:0000259" key="1">
    <source>
        <dbReference type="PROSITE" id="PS50943"/>
    </source>
</evidence>